<gene>
    <name evidence="1" type="ORF">HQ497_15905</name>
</gene>
<evidence type="ECO:0000313" key="2">
    <source>
        <dbReference type="Proteomes" id="UP000754644"/>
    </source>
</evidence>
<comment type="caution">
    <text evidence="1">The sequence shown here is derived from an EMBL/GenBank/DDBJ whole genome shotgun (WGS) entry which is preliminary data.</text>
</comment>
<organism evidence="1 2">
    <name type="scientific">SAR86 cluster bacterium</name>
    <dbReference type="NCBI Taxonomy" id="2030880"/>
    <lineage>
        <taxon>Bacteria</taxon>
        <taxon>Pseudomonadati</taxon>
        <taxon>Pseudomonadota</taxon>
        <taxon>Gammaproteobacteria</taxon>
        <taxon>SAR86 cluster</taxon>
    </lineage>
</organism>
<dbReference type="EMBL" id="JABMOJ010000591">
    <property type="protein sequence ID" value="NQV66845.1"/>
    <property type="molecule type" value="Genomic_DNA"/>
</dbReference>
<dbReference type="InterPro" id="IPR029063">
    <property type="entry name" value="SAM-dependent_MTases_sf"/>
</dbReference>
<protein>
    <submittedName>
        <fullName evidence="1">DUF938 domain-containing protein</fullName>
    </submittedName>
</protein>
<evidence type="ECO:0000313" key="1">
    <source>
        <dbReference type="EMBL" id="NQV66845.1"/>
    </source>
</evidence>
<accession>A0A972VYU8</accession>
<dbReference type="PANTHER" id="PTHR20974">
    <property type="entry name" value="UPF0585 PROTEIN CG18661"/>
    <property type="match status" value="1"/>
</dbReference>
<dbReference type="Gene3D" id="3.40.50.150">
    <property type="entry name" value="Vaccinia Virus protein VP39"/>
    <property type="match status" value="1"/>
</dbReference>
<sequence>MDQFTQFSQAADNNKAPILEQLKSLFLEPARILEIGSGSGQHAVHLATALPHLTWQPTDQGEYFAGLVENIERLAPLNVSPPLYLNIATSDFPPTDHIYAANVVHIMPAALLPPLFRGAASALPRGGKLCLYGPFKYLGEFTADSNATFDEWLKARNPLSGIRDIETLQASAQSQGFRLMSDTPMPANNQLLVFTKQ</sequence>
<dbReference type="InterPro" id="IPR010342">
    <property type="entry name" value="DUF938"/>
</dbReference>
<dbReference type="SUPFAM" id="SSF53335">
    <property type="entry name" value="S-adenosyl-L-methionine-dependent methyltransferases"/>
    <property type="match status" value="1"/>
</dbReference>
<dbReference type="Proteomes" id="UP000754644">
    <property type="component" value="Unassembled WGS sequence"/>
</dbReference>
<proteinExistence type="predicted"/>
<dbReference type="AlphaFoldDB" id="A0A972VYU8"/>
<name>A0A972VYU8_9GAMM</name>
<dbReference type="Pfam" id="PF06080">
    <property type="entry name" value="DUF938"/>
    <property type="match status" value="1"/>
</dbReference>
<dbReference type="PANTHER" id="PTHR20974:SF0">
    <property type="entry name" value="UPF0585 PROTEIN CG18661"/>
    <property type="match status" value="1"/>
</dbReference>
<reference evidence="1" key="1">
    <citation type="submission" date="2020-05" db="EMBL/GenBank/DDBJ databases">
        <title>Sulfur intermediates as new biogeochemical hubs in an aquatic model microbial ecosystem.</title>
        <authorList>
            <person name="Vigneron A."/>
        </authorList>
    </citation>
    <scope>NUCLEOTIDE SEQUENCE</scope>
    <source>
        <strain evidence="1">Bin.250</strain>
    </source>
</reference>